<name>K1U7Q0_9ZZZZ</name>
<comment type="caution">
    <text evidence="1">The sequence shown here is derived from an EMBL/GenBank/DDBJ whole genome shotgun (WGS) entry which is preliminary data.</text>
</comment>
<dbReference type="EMBL" id="AJWZ01000714">
    <property type="protein sequence ID" value="EKC75979.1"/>
    <property type="molecule type" value="Genomic_DNA"/>
</dbReference>
<accession>K1U7Q0</accession>
<feature type="non-terminal residue" evidence="1">
    <location>
        <position position="1"/>
    </location>
</feature>
<reference evidence="1" key="1">
    <citation type="journal article" date="2013" name="Environ. Microbiol.">
        <title>Microbiota from the distal guts of lean and obese adolescents exhibit partial functional redundancy besides clear differences in community structure.</title>
        <authorList>
            <person name="Ferrer M."/>
            <person name="Ruiz A."/>
            <person name="Lanza F."/>
            <person name="Haange S.B."/>
            <person name="Oberbach A."/>
            <person name="Till H."/>
            <person name="Bargiela R."/>
            <person name="Campoy C."/>
            <person name="Segura M.T."/>
            <person name="Richter M."/>
            <person name="von Bergen M."/>
            <person name="Seifert J."/>
            <person name="Suarez A."/>
        </authorList>
    </citation>
    <scope>NUCLEOTIDE SEQUENCE</scope>
</reference>
<gene>
    <name evidence="1" type="ORF">OBE_01084</name>
</gene>
<evidence type="ECO:0000313" key="1">
    <source>
        <dbReference type="EMBL" id="EKC75979.1"/>
    </source>
</evidence>
<organism evidence="1">
    <name type="scientific">human gut metagenome</name>
    <dbReference type="NCBI Taxonomy" id="408170"/>
    <lineage>
        <taxon>unclassified sequences</taxon>
        <taxon>metagenomes</taxon>
        <taxon>organismal metagenomes</taxon>
    </lineage>
</organism>
<dbReference type="AlphaFoldDB" id="K1U7Q0"/>
<proteinExistence type="predicted"/>
<protein>
    <recommendedName>
        <fullName evidence="2">Sel1 repeat family protein</fullName>
    </recommendedName>
</protein>
<evidence type="ECO:0008006" key="2">
    <source>
        <dbReference type="Google" id="ProtNLM"/>
    </source>
</evidence>
<sequence>ADGAKSYLDKAGTTPNAQNARGVYEILKGNEKQARYYLEQAAKAGIASAKENLQNL</sequence>